<evidence type="ECO:0000256" key="1">
    <source>
        <dbReference type="ARBA" id="ARBA00022849"/>
    </source>
</evidence>
<accession>A0A2T0B604</accession>
<keyword evidence="4" id="KW-1185">Reference proteome</keyword>
<dbReference type="PANTHER" id="PTHR43428">
    <property type="entry name" value="ARSENATE REDUCTASE"/>
    <property type="match status" value="1"/>
</dbReference>
<dbReference type="RefSeq" id="WP_242980754.1">
    <property type="nucleotide sequence ID" value="NZ_PVXQ01000068.1"/>
</dbReference>
<dbReference type="CDD" id="cd16345">
    <property type="entry name" value="LMWP_ArsC"/>
    <property type="match status" value="1"/>
</dbReference>
<dbReference type="AlphaFoldDB" id="A0A2T0B604"/>
<dbReference type="PANTHER" id="PTHR43428:SF1">
    <property type="entry name" value="ARSENATE REDUCTASE"/>
    <property type="match status" value="1"/>
</dbReference>
<evidence type="ECO:0000313" key="3">
    <source>
        <dbReference type="EMBL" id="PRR79233.1"/>
    </source>
</evidence>
<dbReference type="EC" id="2.8.4.2" evidence="3"/>
<evidence type="ECO:0000313" key="4">
    <source>
        <dbReference type="Proteomes" id="UP000239471"/>
    </source>
</evidence>
<proteinExistence type="predicted"/>
<dbReference type="GO" id="GO:0102100">
    <property type="term" value="F:mycothiol-arsenate ligase activity"/>
    <property type="evidence" value="ECO:0007669"/>
    <property type="project" value="UniProtKB-EC"/>
</dbReference>
<sequence length="157" mass="17927">MRKVLFLCIKNSSRSQMAEAILNSKAGDKFQAYSAGSRPVEKINPYAVKVMEEVNIDISNQTPKSAEEYLDIDFDFVITLCDKMKEECPNFPGNPIVAHWGMPDADEIQGNEEGKLKNFRKTRNEILKRIELFINLPMDKLDRIAIKNMTKEIGITK</sequence>
<dbReference type="InterPro" id="IPR023485">
    <property type="entry name" value="Ptyr_pPase"/>
</dbReference>
<dbReference type="Pfam" id="PF01451">
    <property type="entry name" value="LMWPc"/>
    <property type="match status" value="1"/>
</dbReference>
<keyword evidence="3" id="KW-0808">Transferase</keyword>
<keyword evidence="1" id="KW-0059">Arsenical resistance</keyword>
<protein>
    <submittedName>
        <fullName evidence="3">Arsenate-mycothiol transferase ArsC1</fullName>
        <ecNumber evidence="3">2.8.4.2</ecNumber>
    </submittedName>
</protein>
<dbReference type="SMART" id="SM00226">
    <property type="entry name" value="LMWPc"/>
    <property type="match status" value="1"/>
</dbReference>
<dbReference type="Proteomes" id="UP000239471">
    <property type="component" value="Unassembled WGS sequence"/>
</dbReference>
<evidence type="ECO:0000259" key="2">
    <source>
        <dbReference type="SMART" id="SM00226"/>
    </source>
</evidence>
<feature type="domain" description="Phosphotyrosine protein phosphatase I" evidence="2">
    <location>
        <begin position="2"/>
        <end position="136"/>
    </location>
</feature>
<gene>
    <name evidence="3" type="primary">arsC1</name>
    <name evidence="3" type="ORF">CLVI_33850</name>
</gene>
<dbReference type="GO" id="GO:0046685">
    <property type="term" value="P:response to arsenic-containing substance"/>
    <property type="evidence" value="ECO:0007669"/>
    <property type="project" value="UniProtKB-KW"/>
</dbReference>
<dbReference type="EMBL" id="PVXQ01000068">
    <property type="protein sequence ID" value="PRR79233.1"/>
    <property type="molecule type" value="Genomic_DNA"/>
</dbReference>
<reference evidence="3 4" key="1">
    <citation type="submission" date="2018-03" db="EMBL/GenBank/DDBJ databases">
        <title>Genome sequence of Clostridium vincentii DSM 10228.</title>
        <authorList>
            <person name="Poehlein A."/>
            <person name="Daniel R."/>
        </authorList>
    </citation>
    <scope>NUCLEOTIDE SEQUENCE [LARGE SCALE GENOMIC DNA]</scope>
    <source>
        <strain evidence="3 4">DSM 10228</strain>
    </source>
</reference>
<dbReference type="SUPFAM" id="SSF52788">
    <property type="entry name" value="Phosphotyrosine protein phosphatases I"/>
    <property type="match status" value="1"/>
</dbReference>
<comment type="caution">
    <text evidence="3">The sequence shown here is derived from an EMBL/GenBank/DDBJ whole genome shotgun (WGS) entry which is preliminary data.</text>
</comment>
<organism evidence="3 4">
    <name type="scientific">Clostridium vincentii</name>
    <dbReference type="NCBI Taxonomy" id="52704"/>
    <lineage>
        <taxon>Bacteria</taxon>
        <taxon>Bacillati</taxon>
        <taxon>Bacillota</taxon>
        <taxon>Clostridia</taxon>
        <taxon>Eubacteriales</taxon>
        <taxon>Clostridiaceae</taxon>
        <taxon>Clostridium</taxon>
    </lineage>
</organism>
<name>A0A2T0B604_9CLOT</name>
<dbReference type="Gene3D" id="3.40.50.2300">
    <property type="match status" value="1"/>
</dbReference>
<dbReference type="InterPro" id="IPR036196">
    <property type="entry name" value="Ptyr_pPase_sf"/>
</dbReference>